<feature type="non-terminal residue" evidence="2">
    <location>
        <position position="1"/>
    </location>
</feature>
<sequence length="71" mass="8188">ERVQQKHWSIEKTPFKDLLVGLLQIFSQPCWCTLQTMGQCHSASAASTSRGDDHEEEEEVRFEEDEETSSM</sequence>
<dbReference type="AlphaFoldDB" id="A0A7J9EQC7"/>
<feature type="region of interest" description="Disordered" evidence="1">
    <location>
        <begin position="42"/>
        <end position="71"/>
    </location>
</feature>
<name>A0A7J9EQC7_9ROSI</name>
<accession>A0A7J9EQC7</accession>
<organism evidence="2 3">
    <name type="scientific">Gossypium trilobum</name>
    <dbReference type="NCBI Taxonomy" id="34281"/>
    <lineage>
        <taxon>Eukaryota</taxon>
        <taxon>Viridiplantae</taxon>
        <taxon>Streptophyta</taxon>
        <taxon>Embryophyta</taxon>
        <taxon>Tracheophyta</taxon>
        <taxon>Spermatophyta</taxon>
        <taxon>Magnoliopsida</taxon>
        <taxon>eudicotyledons</taxon>
        <taxon>Gunneridae</taxon>
        <taxon>Pentapetalae</taxon>
        <taxon>rosids</taxon>
        <taxon>malvids</taxon>
        <taxon>Malvales</taxon>
        <taxon>Malvaceae</taxon>
        <taxon>Malvoideae</taxon>
        <taxon>Gossypium</taxon>
    </lineage>
</organism>
<protein>
    <submittedName>
        <fullName evidence="2">Uncharacterized protein</fullName>
    </submittedName>
</protein>
<keyword evidence="3" id="KW-1185">Reference proteome</keyword>
<feature type="non-terminal residue" evidence="2">
    <location>
        <position position="71"/>
    </location>
</feature>
<feature type="compositionally biased region" description="Acidic residues" evidence="1">
    <location>
        <begin position="54"/>
        <end position="71"/>
    </location>
</feature>
<dbReference type="EMBL" id="JABEZW010000009">
    <property type="protein sequence ID" value="MBA0775071.1"/>
    <property type="molecule type" value="Genomic_DNA"/>
</dbReference>
<reference evidence="2 3" key="1">
    <citation type="journal article" date="2019" name="Genome Biol. Evol.">
        <title>Insights into the evolution of the New World diploid cottons (Gossypium, subgenus Houzingenia) based on genome sequencing.</title>
        <authorList>
            <person name="Grover C.E."/>
            <person name="Arick M.A. 2nd"/>
            <person name="Thrash A."/>
            <person name="Conover J.L."/>
            <person name="Sanders W.S."/>
            <person name="Peterson D.G."/>
            <person name="Frelichowski J.E."/>
            <person name="Scheffler J.A."/>
            <person name="Scheffler B.E."/>
            <person name="Wendel J.F."/>
        </authorList>
    </citation>
    <scope>NUCLEOTIDE SEQUENCE [LARGE SCALE GENOMIC DNA]</scope>
    <source>
        <strain evidence="2">8</strain>
        <tissue evidence="2">Leaf</tissue>
    </source>
</reference>
<evidence type="ECO:0000313" key="3">
    <source>
        <dbReference type="Proteomes" id="UP000593568"/>
    </source>
</evidence>
<gene>
    <name evidence="2" type="ORF">Gotri_010236</name>
</gene>
<proteinExistence type="predicted"/>
<dbReference type="Proteomes" id="UP000593568">
    <property type="component" value="Unassembled WGS sequence"/>
</dbReference>
<evidence type="ECO:0000313" key="2">
    <source>
        <dbReference type="EMBL" id="MBA0775071.1"/>
    </source>
</evidence>
<comment type="caution">
    <text evidence="2">The sequence shown here is derived from an EMBL/GenBank/DDBJ whole genome shotgun (WGS) entry which is preliminary data.</text>
</comment>
<evidence type="ECO:0000256" key="1">
    <source>
        <dbReference type="SAM" id="MobiDB-lite"/>
    </source>
</evidence>